<name>A0A8C5UDZ8_9PASS</name>
<reference evidence="1" key="1">
    <citation type="submission" date="2025-08" db="UniProtKB">
        <authorList>
            <consortium name="Ensembl"/>
        </authorList>
    </citation>
    <scope>IDENTIFICATION</scope>
</reference>
<accession>A0A8C5UDZ8</accession>
<keyword evidence="2" id="KW-1185">Reference proteome</keyword>
<dbReference type="Ensembl" id="ENSMCST00000019802.1">
    <property type="protein sequence ID" value="ENSMCSP00000019319.1"/>
    <property type="gene ID" value="ENSMCSG00000013554.1"/>
</dbReference>
<proteinExistence type="predicted"/>
<organism evidence="1 2">
    <name type="scientific">Malurus cyaneus samueli</name>
    <dbReference type="NCBI Taxonomy" id="2593467"/>
    <lineage>
        <taxon>Eukaryota</taxon>
        <taxon>Metazoa</taxon>
        <taxon>Chordata</taxon>
        <taxon>Craniata</taxon>
        <taxon>Vertebrata</taxon>
        <taxon>Euteleostomi</taxon>
        <taxon>Archelosauria</taxon>
        <taxon>Archosauria</taxon>
        <taxon>Dinosauria</taxon>
        <taxon>Saurischia</taxon>
        <taxon>Theropoda</taxon>
        <taxon>Coelurosauria</taxon>
        <taxon>Aves</taxon>
        <taxon>Neognathae</taxon>
        <taxon>Neoaves</taxon>
        <taxon>Telluraves</taxon>
        <taxon>Australaves</taxon>
        <taxon>Passeriformes</taxon>
        <taxon>Meliphagoidea</taxon>
        <taxon>Maluridae</taxon>
        <taxon>Malurus</taxon>
    </lineage>
</organism>
<evidence type="ECO:0000313" key="2">
    <source>
        <dbReference type="Proteomes" id="UP000694560"/>
    </source>
</evidence>
<reference evidence="1" key="2">
    <citation type="submission" date="2025-09" db="UniProtKB">
        <authorList>
            <consortium name="Ensembl"/>
        </authorList>
    </citation>
    <scope>IDENTIFICATION</scope>
</reference>
<dbReference type="AlphaFoldDB" id="A0A8C5UDZ8"/>
<sequence>MALRNVLCCSGRCPWWNERCFSRAGRLGLWRLASPVHGPAPAKGTRVFFVVPSELRGHPG</sequence>
<evidence type="ECO:0000313" key="1">
    <source>
        <dbReference type="Ensembl" id="ENSMCSP00000019319.1"/>
    </source>
</evidence>
<protein>
    <submittedName>
        <fullName evidence="1">Uncharacterized protein</fullName>
    </submittedName>
</protein>
<dbReference type="Proteomes" id="UP000694560">
    <property type="component" value="Unplaced"/>
</dbReference>